<evidence type="ECO:0000256" key="4">
    <source>
        <dbReference type="ARBA" id="ARBA00023098"/>
    </source>
</evidence>
<keyword evidence="4 5" id="KW-0443">Lipid metabolism</keyword>
<keyword evidence="2 5" id="KW-0378">Hydrolase</keyword>
<dbReference type="GO" id="GO:0046475">
    <property type="term" value="P:glycerophospholipid catabolic process"/>
    <property type="evidence" value="ECO:0007669"/>
    <property type="project" value="TreeGrafter"/>
</dbReference>
<keyword evidence="10" id="KW-1185">Reference proteome</keyword>
<comment type="caution">
    <text evidence="9">The sequence shown here is derived from an EMBL/GenBank/DDBJ whole genome shotgun (WGS) entry which is preliminary data.</text>
</comment>
<dbReference type="SMART" id="SM00022">
    <property type="entry name" value="PLAc"/>
    <property type="match status" value="1"/>
</dbReference>
<dbReference type="Gene3D" id="3.40.1090.10">
    <property type="entry name" value="Cytosolic phospholipase A2 catalytic domain"/>
    <property type="match status" value="1"/>
</dbReference>
<comment type="catalytic activity">
    <reaction evidence="6">
        <text>a 1-acyl-sn-glycero-3-phosphocholine + H2O = sn-glycerol 3-phosphocholine + a fatty acid + H(+)</text>
        <dbReference type="Rhea" id="RHEA:15177"/>
        <dbReference type="ChEBI" id="CHEBI:15377"/>
        <dbReference type="ChEBI" id="CHEBI:15378"/>
        <dbReference type="ChEBI" id="CHEBI:16870"/>
        <dbReference type="ChEBI" id="CHEBI:28868"/>
        <dbReference type="ChEBI" id="CHEBI:58168"/>
        <dbReference type="EC" id="3.1.1.5"/>
    </reaction>
</comment>
<dbReference type="PANTHER" id="PTHR10728">
    <property type="entry name" value="CYTOSOLIC PHOSPHOLIPASE A2"/>
    <property type="match status" value="1"/>
</dbReference>
<protein>
    <recommendedName>
        <fullName evidence="6">Lysophospholipase</fullName>
        <ecNumber evidence="6">3.1.1.5</ecNumber>
    </recommendedName>
</protein>
<dbReference type="EC" id="3.1.1.5" evidence="6"/>
<dbReference type="PROSITE" id="PS51210">
    <property type="entry name" value="PLA2C"/>
    <property type="match status" value="1"/>
</dbReference>
<evidence type="ECO:0000313" key="9">
    <source>
        <dbReference type="EMBL" id="SPN98463.1"/>
    </source>
</evidence>
<dbReference type="Pfam" id="PF01735">
    <property type="entry name" value="PLA2_B"/>
    <property type="match status" value="1"/>
</dbReference>
<dbReference type="InterPro" id="IPR002642">
    <property type="entry name" value="LysoPLipase_cat_dom"/>
</dbReference>
<evidence type="ECO:0000259" key="8">
    <source>
        <dbReference type="PROSITE" id="PS51210"/>
    </source>
</evidence>
<evidence type="ECO:0000256" key="6">
    <source>
        <dbReference type="RuleBase" id="RU362103"/>
    </source>
</evidence>
<feature type="region of interest" description="Disordered" evidence="7">
    <location>
        <begin position="65"/>
        <end position="86"/>
    </location>
</feature>
<dbReference type="Proteomes" id="UP001187682">
    <property type="component" value="Unassembled WGS sequence"/>
</dbReference>
<evidence type="ECO:0000256" key="2">
    <source>
        <dbReference type="ARBA" id="ARBA00022801"/>
    </source>
</evidence>
<dbReference type="InterPro" id="IPR016035">
    <property type="entry name" value="Acyl_Trfase/lysoPLipase"/>
</dbReference>
<dbReference type="CDD" id="cd00147">
    <property type="entry name" value="cPLA2_like"/>
    <property type="match status" value="1"/>
</dbReference>
<gene>
    <name evidence="9" type="ORF">DNG_01507</name>
</gene>
<evidence type="ECO:0000256" key="5">
    <source>
        <dbReference type="PROSITE-ProRule" id="PRU00555"/>
    </source>
</evidence>
<dbReference type="GO" id="GO:0004623">
    <property type="term" value="F:phospholipase A2 activity"/>
    <property type="evidence" value="ECO:0007669"/>
    <property type="project" value="TreeGrafter"/>
</dbReference>
<sequence>MRLLTSTRIAGRARRGLHNRPIRQSFFTSSRQQGNVGRLRRVPVILLAAGVLIWLDSTRHSAEDKKLAPKLHPKRSPTAKEAGAGGETAAWSTFSKSFENLSNATDIEWVALSERIVGYILPEWSKLIPTYLRKLQQELSGERGSLADEIWREAHDPLLHPETQYSAHVRVSDALCDEEKEFLKRRKRVAKIALAKYLDIDEKDIHPDDVPTIAVCGSGGGLRALVAGTGSLLAAEKDGLLDCVTYTAGVSGSCWLQSIYFSTIGMGSMQRVLDHIKGRTGTHIAYPPVALETLISAPTDRYLLSGIVEKLKGDEGADFGLVDVYGLLLAARLLVPVGDLEVDHRDLKISNQQEYIKYGQNPLPIYTAVRHEIPEATDSKYTSAPEDAKERAKREAWFQWFEITPYELFCEEFSAGIPAWAIGRKFKNGTNVIPEEGLFHPETRMSLLLGVFGSAFCATLNHYYQEIRPVVKGLAGFGTVDDLISGRNQDLSKVHPIDPATIPNFAYGMDGKLPKTAPESIFKNEYIQLMDAGMSNNLPIYPLLRPGRDVDIVIAFDNSADVRQDNWLAVTDGYARQRNVRGWPIGVGWPKDEVAEETGKELDLAAAGSTPGARGQAAEAKYQEAKGRAMNGSSSAAQSSQGSNQDKEGKGLGYCTIWVGTKEERSSAPPPPSKALDESDSWTAISAPTAGLALVYLPLIPNPRVPGVDPQTTDFLSTWNFVYTPDQVDDVANLAKANYDEGREHIKMCVRAVYDRRRAQRLEREERKWEERFRSLVRKGITHSLGEGDHFS</sequence>
<evidence type="ECO:0000313" key="10">
    <source>
        <dbReference type="Proteomes" id="UP001187682"/>
    </source>
</evidence>
<proteinExistence type="inferred from homology"/>
<comment type="similarity">
    <text evidence="1 6">Belongs to the lysophospholipase family.</text>
</comment>
<feature type="domain" description="PLA2c" evidence="8">
    <location>
        <begin position="161"/>
        <end position="783"/>
    </location>
</feature>
<evidence type="ECO:0000256" key="1">
    <source>
        <dbReference type="ARBA" id="ARBA00008780"/>
    </source>
</evidence>
<feature type="region of interest" description="Disordered" evidence="7">
    <location>
        <begin position="606"/>
        <end position="649"/>
    </location>
</feature>
<evidence type="ECO:0000256" key="3">
    <source>
        <dbReference type="ARBA" id="ARBA00022963"/>
    </source>
</evidence>
<dbReference type="EMBL" id="ONZQ02000002">
    <property type="protein sequence ID" value="SPN98463.1"/>
    <property type="molecule type" value="Genomic_DNA"/>
</dbReference>
<dbReference type="AlphaFoldDB" id="A0AAE8SSA5"/>
<dbReference type="SUPFAM" id="SSF52151">
    <property type="entry name" value="FabD/lysophospholipase-like"/>
    <property type="match status" value="1"/>
</dbReference>
<dbReference type="PANTHER" id="PTHR10728:SF40">
    <property type="entry name" value="PATATIN FAMILY PROTEIN"/>
    <property type="match status" value="1"/>
</dbReference>
<feature type="compositionally biased region" description="Basic residues" evidence="7">
    <location>
        <begin position="68"/>
        <end position="77"/>
    </location>
</feature>
<accession>A0AAE8SSA5</accession>
<dbReference type="GO" id="GO:0005829">
    <property type="term" value="C:cytosol"/>
    <property type="evidence" value="ECO:0007669"/>
    <property type="project" value="TreeGrafter"/>
</dbReference>
<keyword evidence="3 5" id="KW-0442">Lipid degradation</keyword>
<dbReference type="GO" id="GO:0004622">
    <property type="term" value="F:phosphatidylcholine lysophospholipase activity"/>
    <property type="evidence" value="ECO:0007669"/>
    <property type="project" value="UniProtKB-EC"/>
</dbReference>
<feature type="compositionally biased region" description="Low complexity" evidence="7">
    <location>
        <begin position="631"/>
        <end position="644"/>
    </location>
</feature>
<reference evidence="9" key="1">
    <citation type="submission" date="2018-03" db="EMBL/GenBank/DDBJ databases">
        <authorList>
            <person name="Guldener U."/>
        </authorList>
    </citation>
    <scope>NUCLEOTIDE SEQUENCE</scope>
</reference>
<name>A0AAE8SSA5_9PEZI</name>
<organism evidence="9 10">
    <name type="scientific">Cephalotrichum gorgonifer</name>
    <dbReference type="NCBI Taxonomy" id="2041049"/>
    <lineage>
        <taxon>Eukaryota</taxon>
        <taxon>Fungi</taxon>
        <taxon>Dikarya</taxon>
        <taxon>Ascomycota</taxon>
        <taxon>Pezizomycotina</taxon>
        <taxon>Sordariomycetes</taxon>
        <taxon>Hypocreomycetidae</taxon>
        <taxon>Microascales</taxon>
        <taxon>Microascaceae</taxon>
        <taxon>Cephalotrichum</taxon>
    </lineage>
</organism>
<evidence type="ECO:0000256" key="7">
    <source>
        <dbReference type="SAM" id="MobiDB-lite"/>
    </source>
</evidence>